<evidence type="ECO:0000313" key="1">
    <source>
        <dbReference type="EMBL" id="CAB3961840.1"/>
    </source>
</evidence>
<evidence type="ECO:0000313" key="2">
    <source>
        <dbReference type="Proteomes" id="UP000494322"/>
    </source>
</evidence>
<dbReference type="EMBL" id="CABWIK020000001">
    <property type="protein sequence ID" value="CAB3961840.1"/>
    <property type="molecule type" value="Genomic_DNA"/>
</dbReference>
<name>A0A6J5INE8_9BURK</name>
<reference evidence="1 2" key="1">
    <citation type="submission" date="2020-04" db="EMBL/GenBank/DDBJ databases">
        <authorList>
            <person name="Depoorter E."/>
        </authorList>
    </citation>
    <scope>NUCLEOTIDE SEQUENCE [LARGE SCALE GENOMIC DNA]</scope>
    <source>
        <strain evidence="1 2">BCC0132</strain>
    </source>
</reference>
<protein>
    <submittedName>
        <fullName evidence="1">Uncharacterized protein</fullName>
    </submittedName>
</protein>
<organism evidence="1 2">
    <name type="scientific">Burkholderia cenocepacia</name>
    <dbReference type="NCBI Taxonomy" id="95486"/>
    <lineage>
        <taxon>Bacteria</taxon>
        <taxon>Pseudomonadati</taxon>
        <taxon>Pseudomonadota</taxon>
        <taxon>Betaproteobacteria</taxon>
        <taxon>Burkholderiales</taxon>
        <taxon>Burkholderiaceae</taxon>
        <taxon>Burkholderia</taxon>
        <taxon>Burkholderia cepacia complex</taxon>
    </lineage>
</organism>
<sequence length="220" mass="24842">MKRVVDNSPAKRREMLWNSTVRGGVRSGDAPFLARFSDLCVVRGVAHSSRTRACVAEPRACRDVKIRFRLSPERPCILTASAGAWSATCRFRGASRRSQASRNAAQCSGEREYAIVGRRGKTRSFGRRFRPTWRACPVRTRACERGQREPPCGYPITETTRDTVHFNGECQYPIGRRSLSRKDCRPVAPFAACIRHRIGECACMWISCVADHSKRCGFQR</sequence>
<dbReference type="AlphaFoldDB" id="A0A6J5INE8"/>
<proteinExistence type="predicted"/>
<accession>A0A6J5INE8</accession>
<gene>
    <name evidence="1" type="ORF">BCO9919_00164</name>
</gene>
<dbReference type="Proteomes" id="UP000494322">
    <property type="component" value="Unassembled WGS sequence"/>
</dbReference>